<keyword evidence="4" id="KW-1185">Reference proteome</keyword>
<reference evidence="4" key="1">
    <citation type="journal article" date="2019" name="Int. J. Syst. Evol. Microbiol.">
        <title>The Global Catalogue of Microorganisms (GCM) 10K type strain sequencing project: providing services to taxonomists for standard genome sequencing and annotation.</title>
        <authorList>
            <consortium name="The Broad Institute Genomics Platform"/>
            <consortium name="The Broad Institute Genome Sequencing Center for Infectious Disease"/>
            <person name="Wu L."/>
            <person name="Ma J."/>
        </authorList>
    </citation>
    <scope>NUCLEOTIDE SEQUENCE [LARGE SCALE GENOMIC DNA]</scope>
    <source>
        <strain evidence="4">JCM 17342</strain>
    </source>
</reference>
<proteinExistence type="inferred from homology"/>
<protein>
    <recommendedName>
        <fullName evidence="2">UPF0145 protein GCM10022247_22770</fullName>
    </recommendedName>
</protein>
<sequence length="117" mass="12111">MNDVPGYRVVRVIGEVFGSTVRSRNAFSDIGASFKGMFGGEQAGYTQLLNDSRFEALGRLKQNAAGMGANAVLAMRFESGDIMPGSTEIAAYGTAVFIVPLDQQGPGGPGPGGPGPR</sequence>
<dbReference type="HAMAP" id="MF_00338">
    <property type="entry name" value="UPF0145"/>
    <property type="match status" value="1"/>
</dbReference>
<accession>A0ABP7RSA6</accession>
<dbReference type="Gene3D" id="3.30.110.70">
    <property type="entry name" value="Hypothetical protein apc22750. Chain B"/>
    <property type="match status" value="1"/>
</dbReference>
<evidence type="ECO:0000256" key="2">
    <source>
        <dbReference type="HAMAP-Rule" id="MF_00338"/>
    </source>
</evidence>
<dbReference type="InterPro" id="IPR035439">
    <property type="entry name" value="UPF0145_dom_sf"/>
</dbReference>
<dbReference type="InterPro" id="IPR002765">
    <property type="entry name" value="UPF0145_YbjQ-like"/>
</dbReference>
<comment type="caution">
    <text evidence="3">The sequence shown here is derived from an EMBL/GenBank/DDBJ whole genome shotgun (WGS) entry which is preliminary data.</text>
</comment>
<organism evidence="3 4">
    <name type="scientific">Allokutzneria multivorans</name>
    <dbReference type="NCBI Taxonomy" id="1142134"/>
    <lineage>
        <taxon>Bacteria</taxon>
        <taxon>Bacillati</taxon>
        <taxon>Actinomycetota</taxon>
        <taxon>Actinomycetes</taxon>
        <taxon>Pseudonocardiales</taxon>
        <taxon>Pseudonocardiaceae</taxon>
        <taxon>Allokutzneria</taxon>
    </lineage>
</organism>
<dbReference type="EMBL" id="BAABAL010000006">
    <property type="protein sequence ID" value="GAA4001548.1"/>
    <property type="molecule type" value="Genomic_DNA"/>
</dbReference>
<comment type="similarity">
    <text evidence="1 2">Belongs to the UPF0145 family.</text>
</comment>
<name>A0ABP7RSA6_9PSEU</name>
<evidence type="ECO:0000313" key="3">
    <source>
        <dbReference type="EMBL" id="GAA4001548.1"/>
    </source>
</evidence>
<dbReference type="PANTHER" id="PTHR34068:SF2">
    <property type="entry name" value="UPF0145 PROTEIN SCO3412"/>
    <property type="match status" value="1"/>
</dbReference>
<evidence type="ECO:0000313" key="4">
    <source>
        <dbReference type="Proteomes" id="UP001501747"/>
    </source>
</evidence>
<dbReference type="SUPFAM" id="SSF117782">
    <property type="entry name" value="YbjQ-like"/>
    <property type="match status" value="1"/>
</dbReference>
<dbReference type="Pfam" id="PF01906">
    <property type="entry name" value="YbjQ_1"/>
    <property type="match status" value="1"/>
</dbReference>
<dbReference type="PANTHER" id="PTHR34068">
    <property type="entry name" value="UPF0145 PROTEIN YBJQ"/>
    <property type="match status" value="1"/>
</dbReference>
<gene>
    <name evidence="3" type="ORF">GCM10022247_22770</name>
</gene>
<evidence type="ECO:0000256" key="1">
    <source>
        <dbReference type="ARBA" id="ARBA00010751"/>
    </source>
</evidence>
<dbReference type="Proteomes" id="UP001501747">
    <property type="component" value="Unassembled WGS sequence"/>
</dbReference>